<dbReference type="Proteomes" id="UP000076630">
    <property type="component" value="Unassembled WGS sequence"/>
</dbReference>
<sequence length="175" mass="20520">MENLMHSKVYVGTYAKYNNGSIKGDWIELSNFSSIEEFCEFCSELNADETDPEFMLQDWENIPSELISESSLSENIFSIIEKVSDLDYKTLEAFSAWVSISCHNIASDDIDSLFELFEDDYQGHYDNEEDFAYQIVDECYDLSDFVKSYFDYESFARDLFMSDYTYENGYVFRNS</sequence>
<reference evidence="1 2" key="1">
    <citation type="submission" date="2016-01" db="EMBL/GenBank/DDBJ databases">
        <title>Whole genome sequencing of Myroides marinus L41.</title>
        <authorList>
            <person name="Hong K.W."/>
        </authorList>
    </citation>
    <scope>NUCLEOTIDE SEQUENCE [LARGE SCALE GENOMIC DNA]</scope>
    <source>
        <strain evidence="1 2">L41</strain>
    </source>
</reference>
<dbReference type="InterPro" id="IPR041893">
    <property type="entry name" value="ArdA_dom3"/>
</dbReference>
<keyword evidence="2" id="KW-1185">Reference proteome</keyword>
<organism evidence="1 2">
    <name type="scientific">Myroides marinus</name>
    <dbReference type="NCBI Taxonomy" id="703342"/>
    <lineage>
        <taxon>Bacteria</taxon>
        <taxon>Pseudomonadati</taxon>
        <taxon>Bacteroidota</taxon>
        <taxon>Flavobacteriia</taxon>
        <taxon>Flavobacteriales</taxon>
        <taxon>Flavobacteriaceae</taxon>
        <taxon>Myroides</taxon>
    </lineage>
</organism>
<evidence type="ECO:0000313" key="2">
    <source>
        <dbReference type="Proteomes" id="UP000076630"/>
    </source>
</evidence>
<evidence type="ECO:0000313" key="1">
    <source>
        <dbReference type="EMBL" id="KZE76175.1"/>
    </source>
</evidence>
<accession>A0A161S910</accession>
<dbReference type="InterPro" id="IPR009899">
    <property type="entry name" value="ArdA"/>
</dbReference>
<name>A0A161S910_9FLAO</name>
<dbReference type="Pfam" id="PF07275">
    <property type="entry name" value="ArdA"/>
    <property type="match status" value="1"/>
</dbReference>
<dbReference type="RefSeq" id="WP_038987554.1">
    <property type="nucleotide sequence ID" value="NZ_JWJO01000051.1"/>
</dbReference>
<dbReference type="Gene3D" id="3.10.20.480">
    <property type="entry name" value="Antirestriction protein ArdA, domain 1"/>
    <property type="match status" value="1"/>
</dbReference>
<dbReference type="InterPro" id="IPR041895">
    <property type="entry name" value="ArdA_dom1"/>
</dbReference>
<comment type="caution">
    <text evidence="1">The sequence shown here is derived from an EMBL/GenBank/DDBJ whole genome shotgun (WGS) entry which is preliminary data.</text>
</comment>
<dbReference type="OrthoDB" id="944647at2"/>
<dbReference type="Gene3D" id="1.10.10.1190">
    <property type="entry name" value="Antirestriction protein ArdA, domain 3"/>
    <property type="match status" value="1"/>
</dbReference>
<dbReference type="EMBL" id="LQNU01000078">
    <property type="protein sequence ID" value="KZE76175.1"/>
    <property type="molecule type" value="Genomic_DNA"/>
</dbReference>
<gene>
    <name evidence="1" type="ORF">AV926_16150</name>
</gene>
<protein>
    <submittedName>
        <fullName evidence="1">Antirestriction protein</fullName>
    </submittedName>
</protein>
<proteinExistence type="predicted"/>
<dbReference type="AlphaFoldDB" id="A0A161S910"/>